<dbReference type="Pfam" id="PF00497">
    <property type="entry name" value="SBP_bac_3"/>
    <property type="match status" value="1"/>
</dbReference>
<accession>A0ABT1JKJ6</accession>
<dbReference type="PROSITE" id="PS51257">
    <property type="entry name" value="PROKAR_LIPOPROTEIN"/>
    <property type="match status" value="1"/>
</dbReference>
<proteinExistence type="predicted"/>
<evidence type="ECO:0000256" key="2">
    <source>
        <dbReference type="SAM" id="SignalP"/>
    </source>
</evidence>
<evidence type="ECO:0000313" key="6">
    <source>
        <dbReference type="Proteomes" id="UP000791080"/>
    </source>
</evidence>
<comment type="caution">
    <text evidence="5">The sequence shown here is derived from an EMBL/GenBank/DDBJ whole genome shotgun (WGS) entry which is preliminary data.</text>
</comment>
<feature type="chain" id="PRO_5047056306" evidence="2">
    <location>
        <begin position="26"/>
        <end position="281"/>
    </location>
</feature>
<gene>
    <name evidence="5" type="ORF">G443_003308</name>
</gene>
<dbReference type="InterPro" id="IPR001638">
    <property type="entry name" value="Solute-binding_3/MltF_N"/>
</dbReference>
<evidence type="ECO:0000259" key="3">
    <source>
        <dbReference type="SMART" id="SM00062"/>
    </source>
</evidence>
<dbReference type="EMBL" id="AUBJ02000001">
    <property type="protein sequence ID" value="MCP2333038.1"/>
    <property type="molecule type" value="Genomic_DNA"/>
</dbReference>
<dbReference type="SUPFAM" id="SSF53850">
    <property type="entry name" value="Periplasmic binding protein-like II"/>
    <property type="match status" value="1"/>
</dbReference>
<feature type="domain" description="Ionotropic glutamate receptor C-terminal" evidence="4">
    <location>
        <begin position="52"/>
        <end position="276"/>
    </location>
</feature>
<dbReference type="PANTHER" id="PTHR35936:SF17">
    <property type="entry name" value="ARGININE-BINDING EXTRACELLULAR PROTEIN ARTP"/>
    <property type="match status" value="1"/>
</dbReference>
<reference evidence="5 6" key="1">
    <citation type="submission" date="2013-07" db="EMBL/GenBank/DDBJ databases">
        <authorList>
            <consortium name="DOE Joint Genome Institute"/>
            <person name="Reeve W."/>
            <person name="Huntemann M."/>
            <person name="Han J."/>
            <person name="Chen A."/>
            <person name="Kyrpides N."/>
            <person name="Mavromatis K."/>
            <person name="Markowitz V."/>
            <person name="Palaniappan K."/>
            <person name="Ivanova N."/>
            <person name="Schaumberg A."/>
            <person name="Pati A."/>
            <person name="Liolios K."/>
            <person name="Nordberg H.P."/>
            <person name="Cantor M.N."/>
            <person name="Hua S.X."/>
            <person name="Woyke T."/>
        </authorList>
    </citation>
    <scope>NUCLEOTIDE SEQUENCE [LARGE SCALE GENOMIC DNA]</scope>
    <source>
        <strain evidence="5 6">DSM 43889</strain>
    </source>
</reference>
<sequence>MGVSVSRSSLRRAFVLLAVPALLVAGCGGEPVDGGSAVGGADPRVELVRPGTLSTCVRLPFEPFEFRDPDSGEIVGFDIDLGGFIAEELGVEQEIVETSFARITSGADLDDGVCDIAISGVTITEERARDVDFGEPYFNSSQALLAGVHEEITGMADLHGRRLGVKEGTTGEAYAVDHNERNGSLVELVRFPDQTELTSAVRSGLVDAVLSDNGPLYGFARVYRDTSVKVQIDTGEQYGFAVRRGNTALLDVANEVLAAMRADGRHVELHRTWLGVTPNQL</sequence>
<dbReference type="PANTHER" id="PTHR35936">
    <property type="entry name" value="MEMBRANE-BOUND LYTIC MUREIN TRANSGLYCOSYLASE F"/>
    <property type="match status" value="1"/>
</dbReference>
<keyword evidence="6" id="KW-1185">Reference proteome</keyword>
<dbReference type="SMART" id="SM00062">
    <property type="entry name" value="PBPb"/>
    <property type="match status" value="1"/>
</dbReference>
<protein>
    <submittedName>
        <fullName evidence="5">Polar amino acid transport system substrate-binding protein</fullName>
    </submittedName>
</protein>
<dbReference type="Proteomes" id="UP000791080">
    <property type="component" value="Unassembled WGS sequence"/>
</dbReference>
<dbReference type="CDD" id="cd13530">
    <property type="entry name" value="PBP2_peptides_like"/>
    <property type="match status" value="1"/>
</dbReference>
<dbReference type="InterPro" id="IPR001320">
    <property type="entry name" value="Iontro_rcpt_C"/>
</dbReference>
<reference evidence="5 6" key="2">
    <citation type="submission" date="2022-06" db="EMBL/GenBank/DDBJ databases">
        <title>Genomic Encyclopedia of Type Strains, Phase I: the one thousand microbial genomes (KMG-I) project.</title>
        <authorList>
            <person name="Kyrpides N."/>
        </authorList>
    </citation>
    <scope>NUCLEOTIDE SEQUENCE [LARGE SCALE GENOMIC DNA]</scope>
    <source>
        <strain evidence="5 6">DSM 43889</strain>
    </source>
</reference>
<evidence type="ECO:0000256" key="1">
    <source>
        <dbReference type="ARBA" id="ARBA00022729"/>
    </source>
</evidence>
<feature type="signal peptide" evidence="2">
    <location>
        <begin position="1"/>
        <end position="25"/>
    </location>
</feature>
<evidence type="ECO:0000313" key="5">
    <source>
        <dbReference type="EMBL" id="MCP2333038.1"/>
    </source>
</evidence>
<keyword evidence="1 2" id="KW-0732">Signal</keyword>
<feature type="domain" description="Solute-binding protein family 3/N-terminal" evidence="3">
    <location>
        <begin position="52"/>
        <end position="277"/>
    </location>
</feature>
<dbReference type="SMART" id="SM00079">
    <property type="entry name" value="PBPe"/>
    <property type="match status" value="1"/>
</dbReference>
<name>A0ABT1JKJ6_ACTCY</name>
<organism evidence="5 6">
    <name type="scientific">Actinoalloteichus caeruleus DSM 43889</name>
    <dbReference type="NCBI Taxonomy" id="1120930"/>
    <lineage>
        <taxon>Bacteria</taxon>
        <taxon>Bacillati</taxon>
        <taxon>Actinomycetota</taxon>
        <taxon>Actinomycetes</taxon>
        <taxon>Pseudonocardiales</taxon>
        <taxon>Pseudonocardiaceae</taxon>
        <taxon>Actinoalloteichus</taxon>
        <taxon>Actinoalloteichus cyanogriseus</taxon>
    </lineage>
</organism>
<dbReference type="Gene3D" id="3.40.190.10">
    <property type="entry name" value="Periplasmic binding protein-like II"/>
    <property type="match status" value="2"/>
</dbReference>
<evidence type="ECO:0000259" key="4">
    <source>
        <dbReference type="SMART" id="SM00079"/>
    </source>
</evidence>